<evidence type="ECO:0000313" key="11">
    <source>
        <dbReference type="EMBL" id="TFJ82100.1"/>
    </source>
</evidence>
<dbReference type="Pfam" id="PF02696">
    <property type="entry name" value="SelO"/>
    <property type="match status" value="1"/>
</dbReference>
<keyword evidence="12" id="KW-1185">Reference proteome</keyword>
<dbReference type="PROSITE" id="PS51257">
    <property type="entry name" value="PROKAR_LIPOPROTEIN"/>
    <property type="match status" value="1"/>
</dbReference>
<dbReference type="AlphaFoldDB" id="A0A4D9CSE3"/>
<keyword evidence="4" id="KW-0548">Nucleotidyltransferase</keyword>
<proteinExistence type="inferred from homology"/>
<protein>
    <recommendedName>
        <fullName evidence="9">Selenoprotein O</fullName>
    </recommendedName>
</protein>
<evidence type="ECO:0000256" key="8">
    <source>
        <dbReference type="ARBA" id="ARBA00022842"/>
    </source>
</evidence>
<dbReference type="GO" id="GO:0016779">
    <property type="term" value="F:nucleotidyltransferase activity"/>
    <property type="evidence" value="ECO:0007669"/>
    <property type="project" value="UniProtKB-KW"/>
</dbReference>
<dbReference type="Gene3D" id="1.25.40.10">
    <property type="entry name" value="Tetratricopeptide repeat domain"/>
    <property type="match status" value="1"/>
</dbReference>
<comment type="similarity">
    <text evidence="2">Belongs to the SELO family.</text>
</comment>
<keyword evidence="3" id="KW-0808">Transferase</keyword>
<organism evidence="11 12">
    <name type="scientific">Nannochloropsis salina CCMP1776</name>
    <dbReference type="NCBI Taxonomy" id="1027361"/>
    <lineage>
        <taxon>Eukaryota</taxon>
        <taxon>Sar</taxon>
        <taxon>Stramenopiles</taxon>
        <taxon>Ochrophyta</taxon>
        <taxon>Eustigmatophyceae</taxon>
        <taxon>Eustigmatales</taxon>
        <taxon>Monodopsidaceae</taxon>
        <taxon>Microchloropsis</taxon>
        <taxon>Microchloropsis salina</taxon>
    </lineage>
</organism>
<keyword evidence="8" id="KW-0460">Magnesium</keyword>
<evidence type="ECO:0000256" key="2">
    <source>
        <dbReference type="ARBA" id="ARBA00009747"/>
    </source>
</evidence>
<evidence type="ECO:0000256" key="9">
    <source>
        <dbReference type="ARBA" id="ARBA00031547"/>
    </source>
</evidence>
<dbReference type="Proteomes" id="UP000355283">
    <property type="component" value="Unassembled WGS sequence"/>
</dbReference>
<gene>
    <name evidence="11" type="ORF">NSK_006765</name>
</gene>
<accession>A0A4D9CSE3</accession>
<feature type="signal peptide" evidence="10">
    <location>
        <begin position="1"/>
        <end position="35"/>
    </location>
</feature>
<comment type="cofactor">
    <cofactor evidence="1">
        <name>Mg(2+)</name>
        <dbReference type="ChEBI" id="CHEBI:18420"/>
    </cofactor>
</comment>
<evidence type="ECO:0000256" key="4">
    <source>
        <dbReference type="ARBA" id="ARBA00022695"/>
    </source>
</evidence>
<evidence type="ECO:0000256" key="7">
    <source>
        <dbReference type="ARBA" id="ARBA00022840"/>
    </source>
</evidence>
<dbReference type="GO" id="GO:0046872">
    <property type="term" value="F:metal ion binding"/>
    <property type="evidence" value="ECO:0007669"/>
    <property type="project" value="UniProtKB-KW"/>
</dbReference>
<evidence type="ECO:0000256" key="1">
    <source>
        <dbReference type="ARBA" id="ARBA00001946"/>
    </source>
</evidence>
<name>A0A4D9CSE3_9STRA</name>
<dbReference type="GO" id="GO:0005524">
    <property type="term" value="F:ATP binding"/>
    <property type="evidence" value="ECO:0007669"/>
    <property type="project" value="UniProtKB-KW"/>
</dbReference>
<dbReference type="PANTHER" id="PTHR12153">
    <property type="entry name" value="SELENOPROTEIN O"/>
    <property type="match status" value="1"/>
</dbReference>
<reference evidence="11 12" key="1">
    <citation type="submission" date="2019-01" db="EMBL/GenBank/DDBJ databases">
        <title>Nuclear Genome Assembly of the Microalgal Biofuel strain Nannochloropsis salina CCMP1776.</title>
        <authorList>
            <person name="Hovde B."/>
        </authorList>
    </citation>
    <scope>NUCLEOTIDE SEQUENCE [LARGE SCALE GENOMIC DNA]</scope>
    <source>
        <strain evidence="11 12">CCMP1776</strain>
    </source>
</reference>
<comment type="caution">
    <text evidence="11">The sequence shown here is derived from an EMBL/GenBank/DDBJ whole genome shotgun (WGS) entry which is preliminary data.</text>
</comment>
<keyword evidence="7" id="KW-0067">ATP-binding</keyword>
<feature type="chain" id="PRO_5020033548" description="Selenoprotein O" evidence="10">
    <location>
        <begin position="36"/>
        <end position="374"/>
    </location>
</feature>
<keyword evidence="10" id="KW-0732">Signal</keyword>
<sequence length="374" mass="40358">MPGTTGRAPGTLLSSFQTFLLAAALLLACPQPAASRSSRRLPKTAPVQTLALARPFLSVASRIGAHRPSVTSFARWSAAFQYFSAHSVFPTMRSEAVRAASDSAHQAPGHSIPAASRVQPKTYTLETLPFDNLAVRSLPLDPQPENFIRAVPNSVYSRVEPEPLKNPVLVALSPDALTDLLSLDPTELKREEDLAAYLGGNKRLPGSETYAHCYAGHQFGAFSGQLGDGAAISLGEVVGEGRERCEIQLKGAGPTPYSRRKAEALGDPEALYCLADMHLHGEGGGEGGKEGGEGVAKDERKAKMYLERAGREGGHPQALTMLGSLAYREGRFKEAVGWYQEGGRPGARRPGAIWQPCTCWERGWRRMRRQRGIS</sequence>
<dbReference type="SUPFAM" id="SSF81901">
    <property type="entry name" value="HCP-like"/>
    <property type="match status" value="1"/>
</dbReference>
<dbReference type="OrthoDB" id="10254721at2759"/>
<evidence type="ECO:0000256" key="5">
    <source>
        <dbReference type="ARBA" id="ARBA00022723"/>
    </source>
</evidence>
<evidence type="ECO:0000256" key="3">
    <source>
        <dbReference type="ARBA" id="ARBA00022679"/>
    </source>
</evidence>
<keyword evidence="6" id="KW-0547">Nucleotide-binding</keyword>
<evidence type="ECO:0000256" key="10">
    <source>
        <dbReference type="SAM" id="SignalP"/>
    </source>
</evidence>
<dbReference type="EMBL" id="SDOX01000121">
    <property type="protein sequence ID" value="TFJ82100.1"/>
    <property type="molecule type" value="Genomic_DNA"/>
</dbReference>
<dbReference type="InterPro" id="IPR011990">
    <property type="entry name" value="TPR-like_helical_dom_sf"/>
</dbReference>
<dbReference type="InterPro" id="IPR003846">
    <property type="entry name" value="SelO"/>
</dbReference>
<evidence type="ECO:0000313" key="12">
    <source>
        <dbReference type="Proteomes" id="UP000355283"/>
    </source>
</evidence>
<dbReference type="PANTHER" id="PTHR12153:SF15">
    <property type="entry name" value="PROTEIN ADENYLYLTRANSFERASE SELO, MITOCHONDRIAL"/>
    <property type="match status" value="1"/>
</dbReference>
<keyword evidence="5" id="KW-0479">Metal-binding</keyword>
<evidence type="ECO:0000256" key="6">
    <source>
        <dbReference type="ARBA" id="ARBA00022741"/>
    </source>
</evidence>